<dbReference type="RefSeq" id="WP_343790457.1">
    <property type="nucleotide sequence ID" value="NZ_BAAAEU010000008.1"/>
</dbReference>
<dbReference type="Proteomes" id="UP001501523">
    <property type="component" value="Unassembled WGS sequence"/>
</dbReference>
<sequence length="450" mass="45099">MQFANTLRMAPLVACLAAALGLPSPSAHAAIRNVISCADDLSVGTLRQVVSVAVDGDIVDMSGLTCGTITLMHGEIPIAVNNLDFQGPGGPNLGPGDVSLDHLLLTVTVPSGASSRIFHHTGTGRLHLNGFRVAGGHYAPVSGDAKGGCINSAGNVRVVGVVVSNCAAAAPSGFIAVGGGIFSSGYTNVTASRVSGNSAITPDGYATGGGVATNGFSAYASTISGNSAVGQNAAAVAICGGINATGNVTVTQTTIDSNQALNVGGLCERSTGTTAKFVNSTISGNTASGNIGAVSSAAPIQIYNSTFAFNSGNDKAAVFSNANAMVVSSIIAKNTTTLGGFTDLYVNGAGHTLSGSNNLIISSNLGLPDTIRADPQLTPLAVHGDFLNVGLRTHAPLATSVVVDNGRNPLSLTTDERGTGYAREVPAGAPDIGAYERQVNDDEIFYSGFD</sequence>
<evidence type="ECO:0008006" key="4">
    <source>
        <dbReference type="Google" id="ProtNLM"/>
    </source>
</evidence>
<feature type="chain" id="PRO_5045158202" description="CSLREA domain-containing protein" evidence="1">
    <location>
        <begin position="30"/>
        <end position="450"/>
    </location>
</feature>
<accession>A0ABN1IJ51</accession>
<keyword evidence="1" id="KW-0732">Signal</keyword>
<organism evidence="2 3">
    <name type="scientific">Dokdonella soli</name>
    <dbReference type="NCBI Taxonomy" id="529810"/>
    <lineage>
        <taxon>Bacteria</taxon>
        <taxon>Pseudomonadati</taxon>
        <taxon>Pseudomonadota</taxon>
        <taxon>Gammaproteobacteria</taxon>
        <taxon>Lysobacterales</taxon>
        <taxon>Rhodanobacteraceae</taxon>
        <taxon>Dokdonella</taxon>
    </lineage>
</organism>
<name>A0ABN1IJ51_9GAMM</name>
<evidence type="ECO:0000313" key="2">
    <source>
        <dbReference type="EMBL" id="GAA0715127.1"/>
    </source>
</evidence>
<dbReference type="InterPro" id="IPR011050">
    <property type="entry name" value="Pectin_lyase_fold/virulence"/>
</dbReference>
<gene>
    <name evidence="2" type="ORF">GCM10009105_20290</name>
</gene>
<proteinExistence type="predicted"/>
<protein>
    <recommendedName>
        <fullName evidence="4">CSLREA domain-containing protein</fullName>
    </recommendedName>
</protein>
<reference evidence="2 3" key="1">
    <citation type="journal article" date="2019" name="Int. J. Syst. Evol. Microbiol.">
        <title>The Global Catalogue of Microorganisms (GCM) 10K type strain sequencing project: providing services to taxonomists for standard genome sequencing and annotation.</title>
        <authorList>
            <consortium name="The Broad Institute Genomics Platform"/>
            <consortium name="The Broad Institute Genome Sequencing Center for Infectious Disease"/>
            <person name="Wu L."/>
            <person name="Ma J."/>
        </authorList>
    </citation>
    <scope>NUCLEOTIDE SEQUENCE [LARGE SCALE GENOMIC DNA]</scope>
    <source>
        <strain evidence="2 3">JCM 15421</strain>
    </source>
</reference>
<evidence type="ECO:0000313" key="3">
    <source>
        <dbReference type="Proteomes" id="UP001501523"/>
    </source>
</evidence>
<feature type="signal peptide" evidence="1">
    <location>
        <begin position="1"/>
        <end position="29"/>
    </location>
</feature>
<keyword evidence="3" id="KW-1185">Reference proteome</keyword>
<evidence type="ECO:0000256" key="1">
    <source>
        <dbReference type="SAM" id="SignalP"/>
    </source>
</evidence>
<dbReference type="InterPro" id="IPR059226">
    <property type="entry name" value="Choice_anch_Q_dom"/>
</dbReference>
<dbReference type="SUPFAM" id="SSF51126">
    <property type="entry name" value="Pectin lyase-like"/>
    <property type="match status" value="1"/>
</dbReference>
<comment type="caution">
    <text evidence="2">The sequence shown here is derived from an EMBL/GenBank/DDBJ whole genome shotgun (WGS) entry which is preliminary data.</text>
</comment>
<dbReference type="NCBIfam" id="NF041518">
    <property type="entry name" value="choice_anch_Q"/>
    <property type="match status" value="1"/>
</dbReference>
<dbReference type="EMBL" id="BAAAEU010000008">
    <property type="protein sequence ID" value="GAA0715127.1"/>
    <property type="molecule type" value="Genomic_DNA"/>
</dbReference>